<dbReference type="Pfam" id="PF00428">
    <property type="entry name" value="Ribosomal_60s"/>
    <property type="match status" value="1"/>
</dbReference>
<dbReference type="GO" id="GO:0003735">
    <property type="term" value="F:structural constituent of ribosome"/>
    <property type="evidence" value="ECO:0007669"/>
    <property type="project" value="InterPro"/>
</dbReference>
<gene>
    <name evidence="6" type="ORF">HMPREF1541_08336</name>
</gene>
<dbReference type="STRING" id="1220924.W2RM11"/>
<dbReference type="GO" id="GO:0002182">
    <property type="term" value="P:cytoplasmic translational elongation"/>
    <property type="evidence" value="ECO:0007669"/>
    <property type="project" value="InterPro"/>
</dbReference>
<keyword evidence="3 6" id="KW-0689">Ribosomal protein</keyword>
<dbReference type="InterPro" id="IPR027534">
    <property type="entry name" value="Ribosomal_P1/P2"/>
</dbReference>
<dbReference type="AlphaFoldDB" id="W2RM11"/>
<feature type="compositionally biased region" description="Low complexity" evidence="5">
    <location>
        <begin position="76"/>
        <end position="88"/>
    </location>
</feature>
<keyword evidence="7" id="KW-1185">Reference proteome</keyword>
<dbReference type="InParanoid" id="W2RM11"/>
<reference evidence="6 7" key="1">
    <citation type="submission" date="2013-03" db="EMBL/GenBank/DDBJ databases">
        <title>The Genome Sequence of Phialophora europaea CBS 101466.</title>
        <authorList>
            <consortium name="The Broad Institute Genomics Platform"/>
            <person name="Cuomo C."/>
            <person name="de Hoog S."/>
            <person name="Gorbushina A."/>
            <person name="Walker B."/>
            <person name="Young S.K."/>
            <person name="Zeng Q."/>
            <person name="Gargeya S."/>
            <person name="Fitzgerald M."/>
            <person name="Haas B."/>
            <person name="Abouelleil A."/>
            <person name="Allen A.W."/>
            <person name="Alvarado L."/>
            <person name="Arachchi H.M."/>
            <person name="Berlin A.M."/>
            <person name="Chapman S.B."/>
            <person name="Gainer-Dewar J."/>
            <person name="Goldberg J."/>
            <person name="Griggs A."/>
            <person name="Gujja S."/>
            <person name="Hansen M."/>
            <person name="Howarth C."/>
            <person name="Imamovic A."/>
            <person name="Ireland A."/>
            <person name="Larimer J."/>
            <person name="McCowan C."/>
            <person name="Murphy C."/>
            <person name="Pearson M."/>
            <person name="Poon T.W."/>
            <person name="Priest M."/>
            <person name="Roberts A."/>
            <person name="Saif S."/>
            <person name="Shea T."/>
            <person name="Sisk P."/>
            <person name="Sykes S."/>
            <person name="Wortman J."/>
            <person name="Nusbaum C."/>
            <person name="Birren B."/>
        </authorList>
    </citation>
    <scope>NUCLEOTIDE SEQUENCE [LARGE SCALE GENOMIC DNA]</scope>
    <source>
        <strain evidence="6 7">CBS 101466</strain>
    </source>
</reference>
<proteinExistence type="inferred from homology"/>
<dbReference type="FunFam" id="1.10.10.1410:FF:000002">
    <property type="entry name" value="60S acidic ribosomal protein P2"/>
    <property type="match status" value="1"/>
</dbReference>
<evidence type="ECO:0000256" key="5">
    <source>
        <dbReference type="SAM" id="MobiDB-lite"/>
    </source>
</evidence>
<dbReference type="Proteomes" id="UP000030752">
    <property type="component" value="Unassembled WGS sequence"/>
</dbReference>
<dbReference type="InterPro" id="IPR038716">
    <property type="entry name" value="P1/P2_N_sf"/>
</dbReference>
<evidence type="ECO:0000256" key="1">
    <source>
        <dbReference type="ARBA" id="ARBA00005436"/>
    </source>
</evidence>
<comment type="subunit">
    <text evidence="2">P1 and P2 exist as dimers at the large ribosomal subunit.</text>
</comment>
<protein>
    <submittedName>
        <fullName evidence="6">60S acidic ribosomal protein P2</fullName>
    </submittedName>
</protein>
<dbReference type="eggNOG" id="KOG3449">
    <property type="taxonomic scope" value="Eukaryota"/>
</dbReference>
<dbReference type="HAMAP" id="MF_01478">
    <property type="entry name" value="Ribosomal_L12_arch"/>
    <property type="match status" value="1"/>
</dbReference>
<accession>W2RM11</accession>
<dbReference type="Gene3D" id="1.10.10.1410">
    <property type="match status" value="1"/>
</dbReference>
<keyword evidence="4" id="KW-0687">Ribonucleoprotein</keyword>
<dbReference type="EMBL" id="KB822724">
    <property type="protein sequence ID" value="ETN37345.1"/>
    <property type="molecule type" value="Genomic_DNA"/>
</dbReference>
<comment type="similarity">
    <text evidence="1">Belongs to the eukaryotic ribosomal protein P1/P2 family.</text>
</comment>
<dbReference type="RefSeq" id="XP_008720877.1">
    <property type="nucleotide sequence ID" value="XM_008722655.1"/>
</dbReference>
<dbReference type="VEuPathDB" id="FungiDB:HMPREF1541_08336"/>
<sequence length="113" mass="11145">MKHLAAYLLLGLAGNSSPSADDVKGVLSSAGIDADDERLSKLIEELEGKDINELISAGTEKLASVPSGGAGGAAAGGAAAPAAGGAAAAEEEAPAKEEEKEESDEDMGFGLFD</sequence>
<dbReference type="OrthoDB" id="1227494at2759"/>
<evidence type="ECO:0000256" key="3">
    <source>
        <dbReference type="ARBA" id="ARBA00022980"/>
    </source>
</evidence>
<evidence type="ECO:0000313" key="6">
    <source>
        <dbReference type="EMBL" id="ETN37345.1"/>
    </source>
</evidence>
<feature type="region of interest" description="Disordered" evidence="5">
    <location>
        <begin position="65"/>
        <end position="113"/>
    </location>
</feature>
<dbReference type="GO" id="GO:0022625">
    <property type="term" value="C:cytosolic large ribosomal subunit"/>
    <property type="evidence" value="ECO:0007669"/>
    <property type="project" value="InterPro"/>
</dbReference>
<dbReference type="HOGENOM" id="CLU_114656_0_2_1"/>
<evidence type="ECO:0000256" key="2">
    <source>
        <dbReference type="ARBA" id="ARBA00011266"/>
    </source>
</evidence>
<evidence type="ECO:0000256" key="4">
    <source>
        <dbReference type="ARBA" id="ARBA00023274"/>
    </source>
</evidence>
<dbReference type="PANTHER" id="PTHR21141">
    <property type="entry name" value="60S ACIDIC RIBOSOMAL PROTEIN FAMILY MEMBER"/>
    <property type="match status" value="1"/>
</dbReference>
<dbReference type="FunCoup" id="W2RM11">
    <property type="interactions" value="638"/>
</dbReference>
<organism evidence="6 7">
    <name type="scientific">Cyphellophora europaea (strain CBS 101466)</name>
    <name type="common">Phialophora europaea</name>
    <dbReference type="NCBI Taxonomy" id="1220924"/>
    <lineage>
        <taxon>Eukaryota</taxon>
        <taxon>Fungi</taxon>
        <taxon>Dikarya</taxon>
        <taxon>Ascomycota</taxon>
        <taxon>Pezizomycotina</taxon>
        <taxon>Eurotiomycetes</taxon>
        <taxon>Chaetothyriomycetidae</taxon>
        <taxon>Chaetothyriales</taxon>
        <taxon>Cyphellophoraceae</taxon>
        <taxon>Cyphellophora</taxon>
    </lineage>
</organism>
<dbReference type="GeneID" id="19975675"/>
<name>W2RM11_CYPE1</name>
<dbReference type="InterPro" id="IPR044076">
    <property type="entry name" value="Ribosomal_P2"/>
</dbReference>
<evidence type="ECO:0000313" key="7">
    <source>
        <dbReference type="Proteomes" id="UP000030752"/>
    </source>
</evidence>
<dbReference type="CDD" id="cd05833">
    <property type="entry name" value="Ribosomal_P2"/>
    <property type="match status" value="1"/>
</dbReference>
<dbReference type="PANTHER" id="PTHR21141:SF5">
    <property type="entry name" value="LARGE RIBOSOMAL SUBUNIT PROTEIN P2"/>
    <property type="match status" value="1"/>
</dbReference>